<dbReference type="EMBL" id="MLBF01000014">
    <property type="protein sequence ID" value="OLN31840.1"/>
    <property type="molecule type" value="Genomic_DNA"/>
</dbReference>
<dbReference type="InterPro" id="IPR052023">
    <property type="entry name" value="Histidine_kinase_KdpD"/>
</dbReference>
<keyword evidence="6 10" id="KW-0418">Kinase</keyword>
<evidence type="ECO:0000256" key="4">
    <source>
        <dbReference type="ARBA" id="ARBA00022679"/>
    </source>
</evidence>
<dbReference type="Pfam" id="PF02518">
    <property type="entry name" value="HATPase_c"/>
    <property type="match status" value="1"/>
</dbReference>
<evidence type="ECO:0000256" key="6">
    <source>
        <dbReference type="ARBA" id="ARBA00022777"/>
    </source>
</evidence>
<dbReference type="InterPro" id="IPR036097">
    <property type="entry name" value="HisK_dim/P_sf"/>
</dbReference>
<evidence type="ECO:0000313" key="11">
    <source>
        <dbReference type="Proteomes" id="UP000186102"/>
    </source>
</evidence>
<dbReference type="SMART" id="SM00387">
    <property type="entry name" value="HATPase_c"/>
    <property type="match status" value="1"/>
</dbReference>
<dbReference type="PANTHER" id="PTHR45569">
    <property type="entry name" value="SENSOR PROTEIN KDPD"/>
    <property type="match status" value="1"/>
</dbReference>
<dbReference type="Pfam" id="PF00512">
    <property type="entry name" value="HisKA"/>
    <property type="match status" value="1"/>
</dbReference>
<dbReference type="CDD" id="cd00075">
    <property type="entry name" value="HATPase"/>
    <property type="match status" value="1"/>
</dbReference>
<feature type="domain" description="Histidine kinase" evidence="9">
    <location>
        <begin position="31"/>
        <end position="247"/>
    </location>
</feature>
<evidence type="ECO:0000256" key="5">
    <source>
        <dbReference type="ARBA" id="ARBA00022741"/>
    </source>
</evidence>
<protein>
    <recommendedName>
        <fullName evidence="2">histidine kinase</fullName>
        <ecNumber evidence="2">2.7.13.3</ecNumber>
    </recommendedName>
</protein>
<dbReference type="GO" id="GO:0034220">
    <property type="term" value="P:monoatomic ion transmembrane transport"/>
    <property type="evidence" value="ECO:0007669"/>
    <property type="project" value="UniProtKB-KW"/>
</dbReference>
<dbReference type="GO" id="GO:0005524">
    <property type="term" value="F:ATP binding"/>
    <property type="evidence" value="ECO:0007669"/>
    <property type="project" value="UniProtKB-KW"/>
</dbReference>
<keyword evidence="7" id="KW-0067">ATP-binding</keyword>
<dbReference type="EC" id="2.7.13.3" evidence="2"/>
<dbReference type="GO" id="GO:0005886">
    <property type="term" value="C:plasma membrane"/>
    <property type="evidence" value="ECO:0007669"/>
    <property type="project" value="TreeGrafter"/>
</dbReference>
<keyword evidence="4" id="KW-0808">Transferase</keyword>
<evidence type="ECO:0000256" key="3">
    <source>
        <dbReference type="ARBA" id="ARBA00022553"/>
    </source>
</evidence>
<comment type="caution">
    <text evidence="10">The sequence shown here is derived from an EMBL/GenBank/DDBJ whole genome shotgun (WGS) entry which is preliminary data.</text>
</comment>
<keyword evidence="8" id="KW-0902">Two-component regulatory system</keyword>
<keyword evidence="10" id="KW-0813">Transport</keyword>
<evidence type="ECO:0000256" key="2">
    <source>
        <dbReference type="ARBA" id="ARBA00012438"/>
    </source>
</evidence>
<dbReference type="PRINTS" id="PR00344">
    <property type="entry name" value="BCTRLSENSOR"/>
</dbReference>
<evidence type="ECO:0000313" key="10">
    <source>
        <dbReference type="EMBL" id="OLN31840.1"/>
    </source>
</evidence>
<evidence type="ECO:0000259" key="9">
    <source>
        <dbReference type="PROSITE" id="PS50109"/>
    </source>
</evidence>
<dbReference type="InterPro" id="IPR005467">
    <property type="entry name" value="His_kinase_dom"/>
</dbReference>
<comment type="catalytic activity">
    <reaction evidence="1">
        <text>ATP + protein L-histidine = ADP + protein N-phospho-L-histidine.</text>
        <dbReference type="EC" id="2.7.13.3"/>
    </reaction>
</comment>
<dbReference type="STRING" id="1888891.DSOL_2336"/>
<dbReference type="InterPro" id="IPR003661">
    <property type="entry name" value="HisK_dim/P_dom"/>
</dbReference>
<proteinExistence type="predicted"/>
<reference evidence="10 11" key="1">
    <citation type="submission" date="2016-09" db="EMBL/GenBank/DDBJ databases">
        <title>Complete genome of Desulfosporosinus sp. OL.</title>
        <authorList>
            <person name="Mardanov A."/>
            <person name="Beletsky A."/>
            <person name="Panova A."/>
            <person name="Karnachuk O."/>
            <person name="Ravin N."/>
        </authorList>
    </citation>
    <scope>NUCLEOTIDE SEQUENCE [LARGE SCALE GENOMIC DNA]</scope>
    <source>
        <strain evidence="10 11">OL</strain>
    </source>
</reference>
<dbReference type="SUPFAM" id="SSF55874">
    <property type="entry name" value="ATPase domain of HSP90 chaperone/DNA topoisomerase II/histidine kinase"/>
    <property type="match status" value="1"/>
</dbReference>
<organism evidence="10 11">
    <name type="scientific">Desulfosporosinus metallidurans</name>
    <dbReference type="NCBI Taxonomy" id="1888891"/>
    <lineage>
        <taxon>Bacteria</taxon>
        <taxon>Bacillati</taxon>
        <taxon>Bacillota</taxon>
        <taxon>Clostridia</taxon>
        <taxon>Eubacteriales</taxon>
        <taxon>Desulfitobacteriaceae</taxon>
        <taxon>Desulfosporosinus</taxon>
    </lineage>
</organism>
<name>A0A1Q8QX29_9FIRM</name>
<dbReference type="GO" id="GO:0000155">
    <property type="term" value="F:phosphorelay sensor kinase activity"/>
    <property type="evidence" value="ECO:0007669"/>
    <property type="project" value="InterPro"/>
</dbReference>
<dbReference type="AlphaFoldDB" id="A0A1Q8QX29"/>
<dbReference type="Proteomes" id="UP000186102">
    <property type="component" value="Unassembled WGS sequence"/>
</dbReference>
<dbReference type="SUPFAM" id="SSF47384">
    <property type="entry name" value="Homodimeric domain of signal transducing histidine kinase"/>
    <property type="match status" value="1"/>
</dbReference>
<evidence type="ECO:0000256" key="7">
    <source>
        <dbReference type="ARBA" id="ARBA00022840"/>
    </source>
</evidence>
<sequence length="260" mass="28562">MAINRIKLAEQARQTHTLIESERLRTALFNSLSHDLRTPLASIIGAVTGLIEDQNAVYSPEAQQDLLQTILHGAERMNRFVNNLLDMARLESGMLKLNKDWCDLQDIIGVAVNNLGEALTSRPLDINVQPELPLVRADFILIEQVLINLLDNALKYSEQDSKIVVSTQKRGKQVETAVANRGQGIPETDLSKVFDKFYRLNSPLQVSGTGLGLAICKGIIEAHGGEIWAENNKLGGVTITFTIPLSSKSLGRVPVMNEGV</sequence>
<dbReference type="CDD" id="cd00082">
    <property type="entry name" value="HisKA"/>
    <property type="match status" value="1"/>
</dbReference>
<keyword evidence="3" id="KW-0597">Phosphoprotein</keyword>
<dbReference type="InterPro" id="IPR036890">
    <property type="entry name" value="HATPase_C_sf"/>
</dbReference>
<dbReference type="Gene3D" id="3.30.565.10">
    <property type="entry name" value="Histidine kinase-like ATPase, C-terminal domain"/>
    <property type="match status" value="1"/>
</dbReference>
<dbReference type="GO" id="GO:0042802">
    <property type="term" value="F:identical protein binding"/>
    <property type="evidence" value="ECO:0007669"/>
    <property type="project" value="UniProtKB-ARBA"/>
</dbReference>
<keyword evidence="5" id="KW-0547">Nucleotide-binding</keyword>
<dbReference type="FunFam" id="3.30.565.10:FF:000042">
    <property type="entry name" value="Two-component sensor histidine kinase KdpD"/>
    <property type="match status" value="1"/>
</dbReference>
<evidence type="ECO:0000256" key="1">
    <source>
        <dbReference type="ARBA" id="ARBA00000085"/>
    </source>
</evidence>
<keyword evidence="10" id="KW-0407">Ion channel</keyword>
<keyword evidence="10" id="KW-0406">Ion transport</keyword>
<dbReference type="PROSITE" id="PS50109">
    <property type="entry name" value="HIS_KIN"/>
    <property type="match status" value="1"/>
</dbReference>
<accession>A0A1Q8QX29</accession>
<gene>
    <name evidence="10" type="ORF">DSOL_2336</name>
</gene>
<dbReference type="PANTHER" id="PTHR45569:SF1">
    <property type="entry name" value="SENSOR PROTEIN KDPD"/>
    <property type="match status" value="1"/>
</dbReference>
<evidence type="ECO:0000256" key="8">
    <source>
        <dbReference type="ARBA" id="ARBA00023012"/>
    </source>
</evidence>
<dbReference type="SMART" id="SM00388">
    <property type="entry name" value="HisKA"/>
    <property type="match status" value="1"/>
</dbReference>
<dbReference type="Gene3D" id="1.10.287.130">
    <property type="match status" value="1"/>
</dbReference>
<keyword evidence="11" id="KW-1185">Reference proteome</keyword>
<dbReference type="InterPro" id="IPR004358">
    <property type="entry name" value="Sig_transdc_His_kin-like_C"/>
</dbReference>
<dbReference type="InterPro" id="IPR003594">
    <property type="entry name" value="HATPase_dom"/>
</dbReference>